<dbReference type="Gene3D" id="3.40.50.12780">
    <property type="entry name" value="N-terminal domain of ligase-like"/>
    <property type="match status" value="1"/>
</dbReference>
<dbReference type="eggNOG" id="KOG1177">
    <property type="taxonomic scope" value="Eukaryota"/>
</dbReference>
<dbReference type="OrthoDB" id="3940091at2759"/>
<dbReference type="GeneID" id="19897699"/>
<protein>
    <recommendedName>
        <fullName evidence="1">AMP-binding enzyme C-terminal domain-containing protein</fullName>
    </recommendedName>
</protein>
<dbReference type="PANTHER" id="PTHR43201">
    <property type="entry name" value="ACYL-COA SYNTHETASE"/>
    <property type="match status" value="1"/>
</dbReference>
<dbReference type="PANTHER" id="PTHR43201:SF6">
    <property type="entry name" value="ACYL COA SYNTHETASE (EUROFUNG)"/>
    <property type="match status" value="1"/>
</dbReference>
<dbReference type="HOGENOM" id="CLU_000022_17_7_1"/>
<reference evidence="3" key="1">
    <citation type="submission" date="2012-06" db="EMBL/GenBank/DDBJ databases">
        <title>The genome sequence of Coniosporium apollinis CBS 100218.</title>
        <authorList>
            <consortium name="The Broad Institute Genome Sequencing Platform"/>
            <person name="Cuomo C."/>
            <person name="Gorbushina A."/>
            <person name="Noack S."/>
            <person name="Walker B."/>
            <person name="Young S.K."/>
            <person name="Zeng Q."/>
            <person name="Gargeya S."/>
            <person name="Fitzgerald M."/>
            <person name="Haas B."/>
            <person name="Abouelleil A."/>
            <person name="Alvarado L."/>
            <person name="Arachchi H.M."/>
            <person name="Berlin A.M."/>
            <person name="Chapman S.B."/>
            <person name="Goldberg J."/>
            <person name="Griggs A."/>
            <person name="Gujja S."/>
            <person name="Hansen M."/>
            <person name="Howarth C."/>
            <person name="Imamovic A."/>
            <person name="Larimer J."/>
            <person name="McCowan C."/>
            <person name="Montmayeur A."/>
            <person name="Murphy C."/>
            <person name="Neiman D."/>
            <person name="Pearson M."/>
            <person name="Priest M."/>
            <person name="Roberts A."/>
            <person name="Saif S."/>
            <person name="Shea T."/>
            <person name="Sisk P."/>
            <person name="Sykes S."/>
            <person name="Wortman J."/>
            <person name="Nusbaum C."/>
            <person name="Birren B."/>
        </authorList>
    </citation>
    <scope>NUCLEOTIDE SEQUENCE [LARGE SCALE GENOMIC DNA]</scope>
    <source>
        <strain evidence="3">CBS 100218</strain>
    </source>
</reference>
<dbReference type="AlphaFoldDB" id="R7YHS1"/>
<dbReference type="GO" id="GO:0006631">
    <property type="term" value="P:fatty acid metabolic process"/>
    <property type="evidence" value="ECO:0007669"/>
    <property type="project" value="TreeGrafter"/>
</dbReference>
<dbReference type="InterPro" id="IPR045851">
    <property type="entry name" value="AMP-bd_C_sf"/>
</dbReference>
<evidence type="ECO:0000313" key="2">
    <source>
        <dbReference type="EMBL" id="EON61176.1"/>
    </source>
</evidence>
<name>R7YHS1_CONA1</name>
<keyword evidence="3" id="KW-1185">Reference proteome</keyword>
<gene>
    <name evidence="2" type="ORF">W97_00388</name>
</gene>
<dbReference type="OMA" id="RCTEHEI"/>
<dbReference type="SUPFAM" id="SSF56801">
    <property type="entry name" value="Acetyl-CoA synthetase-like"/>
    <property type="match status" value="1"/>
</dbReference>
<proteinExistence type="predicted"/>
<dbReference type="RefSeq" id="XP_007776493.1">
    <property type="nucleotide sequence ID" value="XM_007778303.1"/>
</dbReference>
<feature type="domain" description="AMP-binding enzyme C-terminal" evidence="1">
    <location>
        <begin position="49"/>
        <end position="115"/>
    </location>
</feature>
<dbReference type="Pfam" id="PF13193">
    <property type="entry name" value="AMP-binding_C"/>
    <property type="match status" value="1"/>
</dbReference>
<organism evidence="2 3">
    <name type="scientific">Coniosporium apollinis (strain CBS 100218)</name>
    <name type="common">Rock-inhabiting black yeast</name>
    <dbReference type="NCBI Taxonomy" id="1168221"/>
    <lineage>
        <taxon>Eukaryota</taxon>
        <taxon>Fungi</taxon>
        <taxon>Dikarya</taxon>
        <taxon>Ascomycota</taxon>
        <taxon>Pezizomycotina</taxon>
        <taxon>Dothideomycetes</taxon>
        <taxon>Dothideomycetes incertae sedis</taxon>
        <taxon>Coniosporium</taxon>
    </lineage>
</organism>
<dbReference type="EMBL" id="JH767555">
    <property type="protein sequence ID" value="EON61176.1"/>
    <property type="molecule type" value="Genomic_DNA"/>
</dbReference>
<evidence type="ECO:0000313" key="3">
    <source>
        <dbReference type="Proteomes" id="UP000016924"/>
    </source>
</evidence>
<dbReference type="Gene3D" id="3.30.300.30">
    <property type="match status" value="1"/>
</dbReference>
<evidence type="ECO:0000259" key="1">
    <source>
        <dbReference type="Pfam" id="PF13193"/>
    </source>
</evidence>
<dbReference type="GO" id="GO:0031956">
    <property type="term" value="F:medium-chain fatty acid-CoA ligase activity"/>
    <property type="evidence" value="ECO:0007669"/>
    <property type="project" value="TreeGrafter"/>
</dbReference>
<accession>R7YHS1</accession>
<dbReference type="Proteomes" id="UP000016924">
    <property type="component" value="Unassembled WGS sequence"/>
</dbReference>
<dbReference type="InterPro" id="IPR042099">
    <property type="entry name" value="ANL_N_sf"/>
</dbReference>
<dbReference type="InterPro" id="IPR025110">
    <property type="entry name" value="AMP-bd_C"/>
</dbReference>
<sequence>MLLWISPEDGLEWFHTGDEGFIDLDGFVVIAGRIKDMIIRGGENIAPLEIEDRITAHPAVAQCAVIGVPDEKYGEHIAAFVEPSAHAPIPSDAELRAWVAQTLARFKAPKYVFWLGSCKEFRAWPTTGSGKLRKPDLRIIVE</sequence>
<dbReference type="STRING" id="1168221.R7YHS1"/>